<dbReference type="AlphaFoldDB" id="A0A9N7H0E8"/>
<sequence>MMAPFHVRNSLLPRTLFISASLLFICRIRILIGMMSRIGCSPGHCAKSGCMNRLGLNALSRSDAIRRNRMMRLVGTSREDYDCGKYGDLFHFISLGMFGQAAFFCQTLVRLNFFLKHHHSGFLRLLLMRARVAASPASGQANIRSRF</sequence>
<dbReference type="KEGG" id="kna:B0W47_03925"/>
<dbReference type="Proteomes" id="UP000247512">
    <property type="component" value="Unassembled WGS sequence"/>
</dbReference>
<accession>A0A9N7H0E8</accession>
<proteinExistence type="predicted"/>
<organism evidence="2 4">
    <name type="scientific">Komagataeibacter nataicola</name>
    <dbReference type="NCBI Taxonomy" id="265960"/>
    <lineage>
        <taxon>Bacteria</taxon>
        <taxon>Pseudomonadati</taxon>
        <taxon>Pseudomonadota</taxon>
        <taxon>Alphaproteobacteria</taxon>
        <taxon>Acetobacterales</taxon>
        <taxon>Acetobacteraceae</taxon>
        <taxon>Komagataeibacter</taxon>
    </lineage>
</organism>
<keyword evidence="1" id="KW-1133">Transmembrane helix</keyword>
<evidence type="ECO:0000313" key="2">
    <source>
        <dbReference type="EMBL" id="AQU86747.1"/>
    </source>
</evidence>
<evidence type="ECO:0000313" key="5">
    <source>
        <dbReference type="Proteomes" id="UP000247512"/>
    </source>
</evidence>
<evidence type="ECO:0000313" key="4">
    <source>
        <dbReference type="Proteomes" id="UP000189683"/>
    </source>
</evidence>
<evidence type="ECO:0000256" key="1">
    <source>
        <dbReference type="SAM" id="Phobius"/>
    </source>
</evidence>
<reference evidence="2" key="2">
    <citation type="submission" date="2017-02" db="EMBL/GenBank/DDBJ databases">
        <authorList>
            <person name="Zhang H."/>
        </authorList>
    </citation>
    <scope>NUCLEOTIDE SEQUENCE</scope>
    <source>
        <strain evidence="2">RZS01</strain>
    </source>
</reference>
<dbReference type="EMBL" id="NIRT01000072">
    <property type="protein sequence ID" value="PYD64847.1"/>
    <property type="molecule type" value="Genomic_DNA"/>
</dbReference>
<gene>
    <name evidence="2" type="ORF">B0W47_03925</name>
    <name evidence="3" type="ORF">CDI09_17005</name>
</gene>
<keyword evidence="1" id="KW-0812">Transmembrane</keyword>
<dbReference type="EMBL" id="CP019875">
    <property type="protein sequence ID" value="AQU86747.1"/>
    <property type="molecule type" value="Genomic_DNA"/>
</dbReference>
<dbReference type="Proteomes" id="UP000189683">
    <property type="component" value="Chromosome"/>
</dbReference>
<reference evidence="3 5" key="3">
    <citation type="submission" date="2017-06" db="EMBL/GenBank/DDBJ databases">
        <title>A draft genome sequence of Komagataeibacter nataicola LMG 1536.</title>
        <authorList>
            <person name="Skraban J."/>
            <person name="Cleenwerck I."/>
            <person name="Vandamme P."/>
            <person name="Trcek J."/>
        </authorList>
    </citation>
    <scope>NUCLEOTIDE SEQUENCE [LARGE SCALE GENOMIC DNA]</scope>
    <source>
        <strain evidence="3 5">LMG 1536</strain>
    </source>
</reference>
<name>A0A9N7H0E8_9PROT</name>
<reference evidence="4" key="1">
    <citation type="submission" date="2017-02" db="EMBL/GenBank/DDBJ databases">
        <title>zhang.</title>
        <authorList>
            <person name="Zhang H."/>
        </authorList>
    </citation>
    <scope>NUCLEOTIDE SEQUENCE [LARGE SCALE GENOMIC DNA]</scope>
    <source>
        <strain evidence="4">RZS01</strain>
    </source>
</reference>
<evidence type="ECO:0000313" key="3">
    <source>
        <dbReference type="EMBL" id="PYD64847.1"/>
    </source>
</evidence>
<keyword evidence="5" id="KW-1185">Reference proteome</keyword>
<feature type="transmembrane region" description="Helical" evidence="1">
    <location>
        <begin position="12"/>
        <end position="32"/>
    </location>
</feature>
<protein>
    <submittedName>
        <fullName evidence="2">Uncharacterized protein</fullName>
    </submittedName>
</protein>
<keyword evidence="1" id="KW-0472">Membrane</keyword>